<evidence type="ECO:0000313" key="8">
    <source>
        <dbReference type="EMBL" id="ABA49831.1"/>
    </source>
</evidence>
<feature type="transmembrane region" description="Helical" evidence="7">
    <location>
        <begin position="189"/>
        <end position="208"/>
    </location>
</feature>
<evidence type="ECO:0000313" key="9">
    <source>
        <dbReference type="Proteomes" id="UP000002700"/>
    </source>
</evidence>
<feature type="transmembrane region" description="Helical" evidence="7">
    <location>
        <begin position="333"/>
        <end position="350"/>
    </location>
</feature>
<dbReference type="HOGENOM" id="CLU_057283_0_0_4"/>
<sequence>MRAASRGARARRLPAPHPSERTRPMSASRPAGNDDYPFTVLRVATLALDYAKGFLLPLLVYQQSGGSTLAVGVAYFVEFMPRALLSPVFGSIVDRSVGKRLAFTVEGLRLSCMLAWTLFGNAHFGWMLSSFVSLLSGMSLVYYEATAAQRLAPAGLGRFQTRSQLLEPLARLAGPGIAALAFSGLSPRAAIGALAIGYALLLAASIAWRAATTRRFATAIGRWTLAAERARFMTLATDAKLLALTFAGGLLNVFFGVFQALIAPTMIGLYGMPAAYSALPNLAGGAISFVLCIVVPRCAKDLRPAGFGRLGVLCLALAAVLSAANLGAWPFCLAFGLLIVGSAFFGIFFRDKRYALIPEQQLAQGIGATTSVMTAFLPVAGLVTAATNAFPSVLVIGAVGLVVAAALLAAIRFVGGGAHGAARRFAAADD</sequence>
<feature type="transmembrane region" description="Helical" evidence="7">
    <location>
        <begin position="389"/>
        <end position="414"/>
    </location>
</feature>
<feature type="transmembrane region" description="Helical" evidence="7">
    <location>
        <begin position="241"/>
        <end position="262"/>
    </location>
</feature>
<feature type="transmembrane region" description="Helical" evidence="7">
    <location>
        <begin position="274"/>
        <end position="295"/>
    </location>
</feature>
<feature type="transmembrane region" description="Helical" evidence="7">
    <location>
        <begin position="362"/>
        <end position="383"/>
    </location>
</feature>
<dbReference type="GO" id="GO:0005886">
    <property type="term" value="C:plasma membrane"/>
    <property type="evidence" value="ECO:0007669"/>
    <property type="project" value="UniProtKB-SubCell"/>
</dbReference>
<feature type="transmembrane region" description="Helical" evidence="7">
    <location>
        <begin position="307"/>
        <end position="327"/>
    </location>
</feature>
<dbReference type="KEGG" id="bpm:BURPS1710b_2672"/>
<organism evidence="8 9">
    <name type="scientific">Burkholderia pseudomallei (strain 1710b)</name>
    <dbReference type="NCBI Taxonomy" id="320372"/>
    <lineage>
        <taxon>Bacteria</taxon>
        <taxon>Pseudomonadati</taxon>
        <taxon>Pseudomonadota</taxon>
        <taxon>Betaproteobacteria</taxon>
        <taxon>Burkholderiales</taxon>
        <taxon>Burkholderiaceae</taxon>
        <taxon>Burkholderia</taxon>
        <taxon>pseudomallei group</taxon>
    </lineage>
</organism>
<keyword evidence="2" id="KW-1003">Cell membrane</keyword>
<gene>
    <name evidence="8" type="ordered locus">BURPS1710b_2672</name>
</gene>
<evidence type="ECO:0000256" key="6">
    <source>
        <dbReference type="SAM" id="MobiDB-lite"/>
    </source>
</evidence>
<dbReference type="PANTHER" id="PTHR23513">
    <property type="entry name" value="INTEGRAL MEMBRANE EFFLUX PROTEIN-RELATED"/>
    <property type="match status" value="1"/>
</dbReference>
<dbReference type="EMBL" id="CP000124">
    <property type="protein sequence ID" value="ABA49831.1"/>
    <property type="molecule type" value="Genomic_DNA"/>
</dbReference>
<accession>Q3JQU4</accession>
<dbReference type="SUPFAM" id="SSF103473">
    <property type="entry name" value="MFS general substrate transporter"/>
    <property type="match status" value="1"/>
</dbReference>
<keyword evidence="3 7" id="KW-0812">Transmembrane</keyword>
<name>Q3JQU4_BURP1</name>
<dbReference type="PANTHER" id="PTHR23513:SF6">
    <property type="entry name" value="MAJOR FACILITATOR SUPERFAMILY ASSOCIATED DOMAIN-CONTAINING PROTEIN"/>
    <property type="match status" value="1"/>
</dbReference>
<dbReference type="Proteomes" id="UP000002700">
    <property type="component" value="Chromosome I"/>
</dbReference>
<protein>
    <submittedName>
        <fullName evidence="8">Putative membrane protein</fullName>
    </submittedName>
</protein>
<evidence type="ECO:0000256" key="5">
    <source>
        <dbReference type="ARBA" id="ARBA00023136"/>
    </source>
</evidence>
<evidence type="ECO:0000256" key="2">
    <source>
        <dbReference type="ARBA" id="ARBA00022475"/>
    </source>
</evidence>
<dbReference type="EnsemblBacteria" id="ABA49831">
    <property type="protein sequence ID" value="ABA49831"/>
    <property type="gene ID" value="BURPS1710b_2672"/>
</dbReference>
<proteinExistence type="predicted"/>
<evidence type="ECO:0000256" key="7">
    <source>
        <dbReference type="SAM" id="Phobius"/>
    </source>
</evidence>
<feature type="region of interest" description="Disordered" evidence="6">
    <location>
        <begin position="1"/>
        <end position="31"/>
    </location>
</feature>
<dbReference type="InterPro" id="IPR036259">
    <property type="entry name" value="MFS_trans_sf"/>
</dbReference>
<reference evidence="8 9" key="1">
    <citation type="submission" date="2005-09" db="EMBL/GenBank/DDBJ databases">
        <authorList>
            <person name="Woods D.E."/>
            <person name="Nierman W.C."/>
        </authorList>
    </citation>
    <scope>NUCLEOTIDE SEQUENCE [LARGE SCALE GENOMIC DNA]</scope>
    <source>
        <strain evidence="8 9">1710b</strain>
    </source>
</reference>
<keyword evidence="4 7" id="KW-1133">Transmembrane helix</keyword>
<dbReference type="AlphaFoldDB" id="Q3JQU4"/>
<evidence type="ECO:0000256" key="4">
    <source>
        <dbReference type="ARBA" id="ARBA00022989"/>
    </source>
</evidence>
<evidence type="ECO:0000256" key="3">
    <source>
        <dbReference type="ARBA" id="ARBA00022692"/>
    </source>
</evidence>
<evidence type="ECO:0000256" key="1">
    <source>
        <dbReference type="ARBA" id="ARBA00004651"/>
    </source>
</evidence>
<feature type="transmembrane region" description="Helical" evidence="7">
    <location>
        <begin position="125"/>
        <end position="145"/>
    </location>
</feature>
<keyword evidence="5 7" id="KW-0472">Membrane</keyword>
<comment type="subcellular location">
    <subcellularLocation>
        <location evidence="1">Cell membrane</location>
        <topology evidence="1">Multi-pass membrane protein</topology>
    </subcellularLocation>
</comment>
<dbReference type="Gene3D" id="1.20.1250.20">
    <property type="entry name" value="MFS general substrate transporter like domains"/>
    <property type="match status" value="1"/>
</dbReference>